<dbReference type="AlphaFoldDB" id="A0AAN7HXV3"/>
<keyword evidence="2" id="KW-0378">Hydrolase</keyword>
<gene>
    <name evidence="2" type="primary">CHT2_2</name>
    <name evidence="2" type="ORF">ATC70_003184</name>
</gene>
<dbReference type="EC" id="3.2.1.14" evidence="2"/>
<dbReference type="GeneID" id="89946886"/>
<name>A0AAN7HXV3_9FUNG</name>
<evidence type="ECO:0000313" key="3">
    <source>
        <dbReference type="Proteomes" id="UP001304243"/>
    </source>
</evidence>
<sequence>MDNHNGQFRGQPYGNVILIHQTATTASSSSLNGTLPVSNQRRQETATGSALEQKTHHPQEAEAEILKDLKQPSKQISLASTIYTYFGNLIHGKSKNSRFRAGSVNDTAKNPQQKQTAWWKRGFKSLSPPTIAKRSKGQGKKRNQKFLWCFRPVGAAAATHGKKQNPLFWTTFEKKNQLELSEQFERLRAASRIHDCFELQDKKINGGKVVVNVMLKEGIAFVLDPEWSEPMTFEITQLPKLTLYQRLRARHDYKRWYKRQQQHMYHQSRSA</sequence>
<comment type="caution">
    <text evidence="2">The sequence shown here is derived from an EMBL/GenBank/DDBJ whole genome shotgun (WGS) entry which is preliminary data.</text>
</comment>
<dbReference type="RefSeq" id="XP_064679149.1">
    <property type="nucleotide sequence ID" value="XM_064822549.1"/>
</dbReference>
<keyword evidence="3" id="KW-1185">Reference proteome</keyword>
<proteinExistence type="predicted"/>
<dbReference type="EMBL" id="JASEJX010000021">
    <property type="protein sequence ID" value="KAK4512483.1"/>
    <property type="molecule type" value="Genomic_DNA"/>
</dbReference>
<evidence type="ECO:0000256" key="1">
    <source>
        <dbReference type="SAM" id="MobiDB-lite"/>
    </source>
</evidence>
<feature type="region of interest" description="Disordered" evidence="1">
    <location>
        <begin position="28"/>
        <end position="59"/>
    </location>
</feature>
<protein>
    <submittedName>
        <fullName evidence="2">Chitinase 2</fullName>
        <ecNumber evidence="2">3.2.1.14</ecNumber>
    </submittedName>
</protein>
<accession>A0AAN7HXV3</accession>
<organism evidence="2 3">
    <name type="scientific">Mucor velutinosus</name>
    <dbReference type="NCBI Taxonomy" id="708070"/>
    <lineage>
        <taxon>Eukaryota</taxon>
        <taxon>Fungi</taxon>
        <taxon>Fungi incertae sedis</taxon>
        <taxon>Mucoromycota</taxon>
        <taxon>Mucoromycotina</taxon>
        <taxon>Mucoromycetes</taxon>
        <taxon>Mucorales</taxon>
        <taxon>Mucorineae</taxon>
        <taxon>Mucoraceae</taxon>
        <taxon>Mucor</taxon>
    </lineage>
</organism>
<dbReference type="GO" id="GO:0008843">
    <property type="term" value="F:endochitinase activity"/>
    <property type="evidence" value="ECO:0007669"/>
    <property type="project" value="UniProtKB-EC"/>
</dbReference>
<feature type="compositionally biased region" description="Polar residues" evidence="1">
    <location>
        <begin position="28"/>
        <end position="52"/>
    </location>
</feature>
<evidence type="ECO:0000313" key="2">
    <source>
        <dbReference type="EMBL" id="KAK4512483.1"/>
    </source>
</evidence>
<reference evidence="2 3" key="1">
    <citation type="submission" date="2022-11" db="EMBL/GenBank/DDBJ databases">
        <title>Mucor velutinosus strain NIH1002 WGS.</title>
        <authorList>
            <person name="Subramanian P."/>
            <person name="Mullikin J.C."/>
            <person name="Segre J.A."/>
            <person name="Zelazny A.M."/>
        </authorList>
    </citation>
    <scope>NUCLEOTIDE SEQUENCE [LARGE SCALE GENOMIC DNA]</scope>
    <source>
        <strain evidence="2 3">NIH1002</strain>
    </source>
</reference>
<dbReference type="Proteomes" id="UP001304243">
    <property type="component" value="Unassembled WGS sequence"/>
</dbReference>
<keyword evidence="2" id="KW-0326">Glycosidase</keyword>